<feature type="binding site" evidence="8">
    <location>
        <position position="123"/>
    </location>
    <ligand>
        <name>Zn(2+)</name>
        <dbReference type="ChEBI" id="CHEBI:29105"/>
        <note>catalytic</note>
    </ligand>
</feature>
<feature type="binding site" evidence="8">
    <location>
        <position position="47"/>
    </location>
    <ligand>
        <name>Zn(2+)</name>
        <dbReference type="ChEBI" id="CHEBI:29105"/>
        <note>catalytic</note>
    </ligand>
</feature>
<evidence type="ECO:0000313" key="10">
    <source>
        <dbReference type="EMBL" id="EGR29161.1"/>
    </source>
</evidence>
<evidence type="ECO:0000256" key="6">
    <source>
        <dbReference type="ARBA" id="ARBA00023049"/>
    </source>
</evidence>
<evidence type="ECO:0000256" key="3">
    <source>
        <dbReference type="ARBA" id="ARBA00022723"/>
    </source>
</evidence>
<dbReference type="GO" id="GO:0046872">
    <property type="term" value="F:metal ion binding"/>
    <property type="evidence" value="ECO:0007669"/>
    <property type="project" value="UniProtKB-KW"/>
</dbReference>
<reference evidence="10 11" key="1">
    <citation type="submission" date="2011-07" db="EMBL/GenBank/DDBJ databases">
        <authorList>
            <person name="Coyne R."/>
            <person name="Brami D."/>
            <person name="Johnson J."/>
            <person name="Hostetler J."/>
            <person name="Hannick L."/>
            <person name="Clark T."/>
            <person name="Cassidy-Hanley D."/>
            <person name="Inman J."/>
        </authorList>
    </citation>
    <scope>NUCLEOTIDE SEQUENCE [LARGE SCALE GENOMIC DNA]</scope>
    <source>
        <strain evidence="10 11">G5</strain>
    </source>
</reference>
<comment type="cofactor">
    <cofactor evidence="8">
        <name>Zn(2+)</name>
        <dbReference type="ChEBI" id="CHEBI:29105"/>
    </cofactor>
    <text evidence="8">Binds 1 zinc ion per subunit.</text>
</comment>
<dbReference type="GO" id="GO:0006508">
    <property type="term" value="P:proteolysis"/>
    <property type="evidence" value="ECO:0007669"/>
    <property type="project" value="UniProtKB-KW"/>
</dbReference>
<keyword evidence="5 8" id="KW-0862">Zinc</keyword>
<feature type="active site" evidence="7">
    <location>
        <position position="48"/>
    </location>
</feature>
<keyword evidence="3 8" id="KW-0479">Metal-binding</keyword>
<feature type="domain" description="EGF-like" evidence="9">
    <location>
        <begin position="349"/>
        <end position="360"/>
    </location>
</feature>
<dbReference type="RefSeq" id="XP_004030397.1">
    <property type="nucleotide sequence ID" value="XM_004030349.1"/>
</dbReference>
<sequence length="366" mass="41497">MIIQPQQVGVNFLRPTHGEVNFNLQYFDETTVNDAIQFKDLMEIVIHEMTHILGFSNLDIPKWITSDGTPHKNPIIKQNIRGVENLLITTPNVLKFARDYFGCPTLVGMPLDRANNDEYSNSHWKNTDIQNEYMNTLNSPNQAYFSGFTANLLRDTGFYAQINANMEEKMFFGQGAGCEHLLGKCDSTKREFCNTQTDQGLCDYYHHGYSICKIRKFNDLDCNTLITYPNTKCWDVNSNQNTQRAQLLQGVKYGIDSRCFNGNISGSQYPQMSITIGNCYKYECDSTKRQVNIWVGKVKQTCKQNLQKLSFQGYTGQLQCPANLSDFCGFKKICPNICSANGYCLNNKCYCARGFSGLDCSIKGAS</sequence>
<dbReference type="OrthoDB" id="238768at2759"/>
<keyword evidence="11" id="KW-1185">Reference proteome</keyword>
<dbReference type="STRING" id="857967.G0R042"/>
<evidence type="ECO:0000256" key="4">
    <source>
        <dbReference type="ARBA" id="ARBA00022801"/>
    </source>
</evidence>
<dbReference type="InParanoid" id="G0R042"/>
<dbReference type="eggNOG" id="KOG2556">
    <property type="taxonomic scope" value="Eukaryota"/>
</dbReference>
<name>G0R042_ICHMU</name>
<comment type="similarity">
    <text evidence="1">Belongs to the peptidase M8 family.</text>
</comment>
<accession>G0R042</accession>
<gene>
    <name evidence="10" type="ORF">IMG5_161860</name>
</gene>
<dbReference type="Gene3D" id="2.10.25.10">
    <property type="entry name" value="Laminin"/>
    <property type="match status" value="1"/>
</dbReference>
<dbReference type="GeneID" id="14905257"/>
<dbReference type="InterPro" id="IPR001577">
    <property type="entry name" value="Peptidase_M8"/>
</dbReference>
<evidence type="ECO:0000259" key="9">
    <source>
        <dbReference type="PROSITE" id="PS01186"/>
    </source>
</evidence>
<dbReference type="AlphaFoldDB" id="G0R042"/>
<dbReference type="PANTHER" id="PTHR10942:SF0">
    <property type="entry name" value="LEISHMANOLYSIN-LIKE PEPTIDASE"/>
    <property type="match status" value="1"/>
</dbReference>
<dbReference type="Proteomes" id="UP000008983">
    <property type="component" value="Unassembled WGS sequence"/>
</dbReference>
<dbReference type="PANTHER" id="PTHR10942">
    <property type="entry name" value="LEISHMANOLYSIN-LIKE PEPTIDASE"/>
    <property type="match status" value="1"/>
</dbReference>
<dbReference type="InterPro" id="IPR000742">
    <property type="entry name" value="EGF"/>
</dbReference>
<dbReference type="PROSITE" id="PS01186">
    <property type="entry name" value="EGF_2"/>
    <property type="match status" value="1"/>
</dbReference>
<dbReference type="GO" id="GO:0005737">
    <property type="term" value="C:cytoplasm"/>
    <property type="evidence" value="ECO:0007669"/>
    <property type="project" value="TreeGrafter"/>
</dbReference>
<protein>
    <submittedName>
        <fullName evidence="10">Leishmanolysin family protein, putative</fullName>
        <ecNumber evidence="10">3.4.24.36</ecNumber>
    </submittedName>
</protein>
<evidence type="ECO:0000256" key="2">
    <source>
        <dbReference type="ARBA" id="ARBA00022670"/>
    </source>
</evidence>
<dbReference type="EMBL" id="GL984179">
    <property type="protein sequence ID" value="EGR29161.1"/>
    <property type="molecule type" value="Genomic_DNA"/>
</dbReference>
<organism evidence="10 11">
    <name type="scientific">Ichthyophthirius multifiliis</name>
    <name type="common">White spot disease agent</name>
    <name type="synonym">Ich</name>
    <dbReference type="NCBI Taxonomy" id="5932"/>
    <lineage>
        <taxon>Eukaryota</taxon>
        <taxon>Sar</taxon>
        <taxon>Alveolata</taxon>
        <taxon>Ciliophora</taxon>
        <taxon>Intramacronucleata</taxon>
        <taxon>Oligohymenophorea</taxon>
        <taxon>Hymenostomatida</taxon>
        <taxon>Ophryoglenina</taxon>
        <taxon>Ichthyophthirius</taxon>
    </lineage>
</organism>
<dbReference type="GO" id="GO:0004222">
    <property type="term" value="F:metalloendopeptidase activity"/>
    <property type="evidence" value="ECO:0007669"/>
    <property type="project" value="InterPro"/>
</dbReference>
<evidence type="ECO:0000256" key="5">
    <source>
        <dbReference type="ARBA" id="ARBA00022833"/>
    </source>
</evidence>
<evidence type="ECO:0000256" key="8">
    <source>
        <dbReference type="PIRSR" id="PIRSR601577-2"/>
    </source>
</evidence>
<proteinExistence type="inferred from homology"/>
<dbReference type="Gene3D" id="3.90.132.10">
    <property type="entry name" value="Leishmanolysin , domain 2"/>
    <property type="match status" value="1"/>
</dbReference>
<dbReference type="GO" id="GO:0007155">
    <property type="term" value="P:cell adhesion"/>
    <property type="evidence" value="ECO:0007669"/>
    <property type="project" value="InterPro"/>
</dbReference>
<dbReference type="SUPFAM" id="SSF55486">
    <property type="entry name" value="Metalloproteases ('zincins'), catalytic domain"/>
    <property type="match status" value="1"/>
</dbReference>
<keyword evidence="2" id="KW-0645">Protease</keyword>
<keyword evidence="6 8" id="KW-0482">Metalloprotease</keyword>
<evidence type="ECO:0000256" key="7">
    <source>
        <dbReference type="PIRSR" id="PIRSR601577-1"/>
    </source>
</evidence>
<feature type="binding site" evidence="8">
    <location>
        <position position="51"/>
    </location>
    <ligand>
        <name>Zn(2+)</name>
        <dbReference type="ChEBI" id="CHEBI:29105"/>
        <note>catalytic</note>
    </ligand>
</feature>
<evidence type="ECO:0000256" key="1">
    <source>
        <dbReference type="ARBA" id="ARBA00005860"/>
    </source>
</evidence>
<dbReference type="GO" id="GO:0016020">
    <property type="term" value="C:membrane"/>
    <property type="evidence" value="ECO:0007669"/>
    <property type="project" value="InterPro"/>
</dbReference>
<keyword evidence="4 10" id="KW-0378">Hydrolase</keyword>
<dbReference type="EC" id="3.4.24.36" evidence="10"/>
<dbReference type="Pfam" id="PF01457">
    <property type="entry name" value="Peptidase_M8"/>
    <property type="match status" value="1"/>
</dbReference>
<evidence type="ECO:0000313" key="11">
    <source>
        <dbReference type="Proteomes" id="UP000008983"/>
    </source>
</evidence>